<dbReference type="PROSITE" id="PS01208">
    <property type="entry name" value="VWFC_1"/>
    <property type="match status" value="1"/>
</dbReference>
<reference evidence="9" key="1">
    <citation type="submission" date="2018-03" db="EMBL/GenBank/DDBJ databases">
        <title>The relapsing fever spirochete Borrelia turicatae persists in the highly oxidative environment of its soft-bodied tick vector.</title>
        <authorList>
            <person name="Bourret T.J."/>
            <person name="Boyle W.K."/>
            <person name="Valenzuela J.G."/>
            <person name="Oliveira F."/>
            <person name="Lopez J.E."/>
        </authorList>
    </citation>
    <scope>NUCLEOTIDE SEQUENCE</scope>
    <source>
        <strain evidence="9">Kansas strain/isolate</strain>
        <tissue evidence="9">Salivary glands</tissue>
    </source>
</reference>
<dbReference type="CDD" id="cd19941">
    <property type="entry name" value="TIL"/>
    <property type="match status" value="1"/>
</dbReference>
<accession>A0A2R5L425</accession>
<dbReference type="InterPro" id="IPR049883">
    <property type="entry name" value="NOTCH1_EGF-like"/>
</dbReference>
<dbReference type="InterPro" id="IPR001846">
    <property type="entry name" value="VWF_type-D"/>
</dbReference>
<dbReference type="Pfam" id="PF00093">
    <property type="entry name" value="VWC"/>
    <property type="match status" value="1"/>
</dbReference>
<sequence length="530" mass="58847">MSEDDVRKLGSTCGLIGNVVAWYKVKNSIDGNVAVVESSPDICPGHNCSTFSCHCSALSVVERSMCDKTVDACSSNPCKHNQVCAELDDGKGLCKCDGYEGRHCEFDIDECVTGEHACSHICVNTLGSYKCRCPQGMALNLDNKTCVDASYCIQGDFAYLDGDTWKQDCQQCTCEKGFITCSTPLCQDVTCPQGQMVEHNPGDCCPSCAEEPLQCHLFTNGTLITFDQLVVPFVGRKVYTLFQDCVNGDFTGYLDASSNPRSVRFYIHCLSVTIYDNKTVLVNSHAVTLPHQETSIVKVVEVENHTVQAQTHHGVVLQLKTDGSFLVSAPKKLSMHMCGLCGNMNGDESDDLQTRNHIPAKTVDEYVNSWKEYKIRAGLPESCTLVPRRQKVRAEKVCRILQGRGFDMCYRQMRRPYDFVTSCKDAMCSCKGNELCFCDAFLGFRLECEKNNITSDYLPERLQKLMLLCESRCPPGMTFMTCGPLQNRICPRTDIPVYGILKTTSCLPGCFCPEDKVFRRGRCVDTSLCG</sequence>
<dbReference type="Gene3D" id="6.20.200.20">
    <property type="match status" value="1"/>
</dbReference>
<dbReference type="InterPro" id="IPR000152">
    <property type="entry name" value="EGF-type_Asp/Asn_hydroxyl_site"/>
</dbReference>
<dbReference type="PANTHER" id="PTHR11339">
    <property type="entry name" value="EXTRACELLULAR MATRIX GLYCOPROTEIN RELATED"/>
    <property type="match status" value="1"/>
</dbReference>
<dbReference type="Pfam" id="PF07645">
    <property type="entry name" value="EGF_CA"/>
    <property type="match status" value="1"/>
</dbReference>
<dbReference type="PROSITE" id="PS00010">
    <property type="entry name" value="ASX_HYDROXYL"/>
    <property type="match status" value="1"/>
</dbReference>
<evidence type="ECO:0000259" key="6">
    <source>
        <dbReference type="PROSITE" id="PS50026"/>
    </source>
</evidence>
<dbReference type="SMART" id="SM00214">
    <property type="entry name" value="VWC"/>
    <property type="match status" value="1"/>
</dbReference>
<dbReference type="PROSITE" id="PS50026">
    <property type="entry name" value="EGF_3"/>
    <property type="match status" value="2"/>
</dbReference>
<evidence type="ECO:0000256" key="3">
    <source>
        <dbReference type="ARBA" id="ARBA00023157"/>
    </source>
</evidence>
<dbReference type="Pfam" id="PF08742">
    <property type="entry name" value="C8"/>
    <property type="match status" value="1"/>
</dbReference>
<dbReference type="PROSITE" id="PS51233">
    <property type="entry name" value="VWFD"/>
    <property type="match status" value="1"/>
</dbReference>
<dbReference type="PROSITE" id="PS01187">
    <property type="entry name" value="EGF_CA"/>
    <property type="match status" value="1"/>
</dbReference>
<evidence type="ECO:0000256" key="2">
    <source>
        <dbReference type="ARBA" id="ARBA00022737"/>
    </source>
</evidence>
<dbReference type="InterPro" id="IPR018097">
    <property type="entry name" value="EGF_Ca-bd_CS"/>
</dbReference>
<evidence type="ECO:0000313" key="9">
    <source>
        <dbReference type="EMBL" id="MBY04264.1"/>
    </source>
</evidence>
<dbReference type="SUPFAM" id="SSF57196">
    <property type="entry name" value="EGF/Laminin"/>
    <property type="match status" value="2"/>
</dbReference>
<evidence type="ECO:0000259" key="7">
    <source>
        <dbReference type="PROSITE" id="PS50184"/>
    </source>
</evidence>
<dbReference type="PANTHER" id="PTHR11339:SF402">
    <property type="entry name" value="VWFD DOMAIN-CONTAINING PROTEIN"/>
    <property type="match status" value="1"/>
</dbReference>
<feature type="domain" description="VWFC" evidence="7">
    <location>
        <begin position="150"/>
        <end position="209"/>
    </location>
</feature>
<protein>
    <submittedName>
        <fullName evidence="9">Uncharacterized protein</fullName>
    </submittedName>
</protein>
<dbReference type="SMART" id="SM00179">
    <property type="entry name" value="EGF_CA"/>
    <property type="match status" value="1"/>
</dbReference>
<feature type="domain" description="EGF-like" evidence="6">
    <location>
        <begin position="69"/>
        <end position="105"/>
    </location>
</feature>
<dbReference type="SMART" id="SM00216">
    <property type="entry name" value="VWD"/>
    <property type="match status" value="1"/>
</dbReference>
<organism evidence="9">
    <name type="scientific">Ornithodoros turicata</name>
    <dbReference type="NCBI Taxonomy" id="34597"/>
    <lineage>
        <taxon>Eukaryota</taxon>
        <taxon>Metazoa</taxon>
        <taxon>Ecdysozoa</taxon>
        <taxon>Arthropoda</taxon>
        <taxon>Chelicerata</taxon>
        <taxon>Arachnida</taxon>
        <taxon>Acari</taxon>
        <taxon>Parasitiformes</taxon>
        <taxon>Ixodida</taxon>
        <taxon>Ixodoidea</taxon>
        <taxon>Argasidae</taxon>
        <taxon>Ornithodorinae</taxon>
        <taxon>Ornithodoros</taxon>
    </lineage>
</organism>
<evidence type="ECO:0000256" key="4">
    <source>
        <dbReference type="ARBA" id="ARBA00023180"/>
    </source>
</evidence>
<dbReference type="GO" id="GO:0005509">
    <property type="term" value="F:calcium ion binding"/>
    <property type="evidence" value="ECO:0007669"/>
    <property type="project" value="InterPro"/>
</dbReference>
<dbReference type="PROSITE" id="PS50184">
    <property type="entry name" value="VWFC_2"/>
    <property type="match status" value="1"/>
</dbReference>
<keyword evidence="4" id="KW-0325">Glycoprotein</keyword>
<name>A0A2R5L425_9ACAR</name>
<keyword evidence="3" id="KW-1015">Disulfide bond</keyword>
<dbReference type="EMBL" id="GGLE01000138">
    <property type="protein sequence ID" value="MBY04264.1"/>
    <property type="molecule type" value="Transcribed_RNA"/>
</dbReference>
<dbReference type="InterPro" id="IPR001881">
    <property type="entry name" value="EGF-like_Ca-bd_dom"/>
</dbReference>
<dbReference type="InterPro" id="IPR001007">
    <property type="entry name" value="VWF_dom"/>
</dbReference>
<dbReference type="FunFam" id="2.10.25.10:FF:000010">
    <property type="entry name" value="Pro-epidermal growth factor"/>
    <property type="match status" value="1"/>
</dbReference>
<keyword evidence="2" id="KW-0677">Repeat</keyword>
<evidence type="ECO:0000259" key="8">
    <source>
        <dbReference type="PROSITE" id="PS51233"/>
    </source>
</evidence>
<dbReference type="AlphaFoldDB" id="A0A2R5L425"/>
<dbReference type="SUPFAM" id="SSF57567">
    <property type="entry name" value="Serine protease inhibitors"/>
    <property type="match status" value="1"/>
</dbReference>
<comment type="caution">
    <text evidence="5">Lacks conserved residue(s) required for the propagation of feature annotation.</text>
</comment>
<proteinExistence type="predicted"/>
<keyword evidence="1 5" id="KW-0245">EGF-like domain</keyword>
<dbReference type="InterPro" id="IPR050780">
    <property type="entry name" value="Mucin_vWF_Thrombospondin_sf"/>
</dbReference>
<evidence type="ECO:0000256" key="5">
    <source>
        <dbReference type="PROSITE-ProRule" id="PRU00076"/>
    </source>
</evidence>
<dbReference type="SMART" id="SM00181">
    <property type="entry name" value="EGF"/>
    <property type="match status" value="2"/>
</dbReference>
<dbReference type="InterPro" id="IPR014853">
    <property type="entry name" value="VWF/SSPO/ZAN-like_Cys-rich_dom"/>
</dbReference>
<dbReference type="Gene3D" id="2.10.25.10">
    <property type="entry name" value="Laminin"/>
    <property type="match status" value="3"/>
</dbReference>
<dbReference type="Pfam" id="PF00094">
    <property type="entry name" value="VWD"/>
    <property type="match status" value="1"/>
</dbReference>
<evidence type="ECO:0000256" key="1">
    <source>
        <dbReference type="ARBA" id="ARBA00022536"/>
    </source>
</evidence>
<dbReference type="InterPro" id="IPR000742">
    <property type="entry name" value="EGF"/>
</dbReference>
<dbReference type="InterPro" id="IPR036084">
    <property type="entry name" value="Ser_inhib-like_sf"/>
</dbReference>
<feature type="domain" description="EGF-like" evidence="6">
    <location>
        <begin position="107"/>
        <end position="147"/>
    </location>
</feature>
<feature type="domain" description="VWFD" evidence="8">
    <location>
        <begin position="213"/>
        <end position="384"/>
    </location>
</feature>